<sequence>MADEGMVVLDGTELRDLDLRLPVPDGPVAGAMALQLAESEASTRLFGISLPENIRSTALRTIREADDLDFLSEVFHDSDALRSLIQKFLLVVADQLKDDPLVVSVLNGNALRIVLDDEDDFAMLAENLFTDLDADDNGKLSKNDISNALLRMGVQLGVPPIRESESTDLLSNIIKKHGAEGEEKLGQSQFADLLQTILQDLADALSKKHVTVIREVKVINGSKLKKTLENQKLFNEVLEKLFLEWKTYTNGQEDKELRGFLEVEGLEFGLPSSESSEAVALLYDQIFSEINKDKITGDLERDAFQVIVKDILEKIAQQLEEDPIFIDLEC</sequence>
<keyword evidence="1" id="KW-0106">Calcium</keyword>
<dbReference type="PANTHER" id="PTHR34574:SF3">
    <property type="entry name" value="CALCIUM-BINDING EF HAND FAMILY PROTEIN"/>
    <property type="match status" value="1"/>
</dbReference>
<dbReference type="Proteomes" id="UP001515500">
    <property type="component" value="Chromosome 19"/>
</dbReference>
<proteinExistence type="predicted"/>
<name>A0AB40AHC0_DIOCR</name>
<accession>A0AB40AHC0</accession>
<dbReference type="RefSeq" id="XP_039114313.1">
    <property type="nucleotide sequence ID" value="XM_039258379.1"/>
</dbReference>
<reference evidence="4 5" key="1">
    <citation type="submission" date="2025-04" db="UniProtKB">
        <authorList>
            <consortium name="RefSeq"/>
        </authorList>
    </citation>
    <scope>IDENTIFICATION</scope>
</reference>
<keyword evidence="3" id="KW-1185">Reference proteome</keyword>
<evidence type="ECO:0000259" key="2">
    <source>
        <dbReference type="PROSITE" id="PS50222"/>
    </source>
</evidence>
<dbReference type="InterPro" id="IPR011992">
    <property type="entry name" value="EF-hand-dom_pair"/>
</dbReference>
<organism evidence="3 4">
    <name type="scientific">Dioscorea cayennensis subsp. rotundata</name>
    <name type="common">White Guinea yam</name>
    <name type="synonym">Dioscorea rotundata</name>
    <dbReference type="NCBI Taxonomy" id="55577"/>
    <lineage>
        <taxon>Eukaryota</taxon>
        <taxon>Viridiplantae</taxon>
        <taxon>Streptophyta</taxon>
        <taxon>Embryophyta</taxon>
        <taxon>Tracheophyta</taxon>
        <taxon>Spermatophyta</taxon>
        <taxon>Magnoliopsida</taxon>
        <taxon>Liliopsida</taxon>
        <taxon>Dioscoreales</taxon>
        <taxon>Dioscoreaceae</taxon>
        <taxon>Dioscorea</taxon>
    </lineage>
</organism>
<dbReference type="GO" id="GO:0005509">
    <property type="term" value="F:calcium ion binding"/>
    <property type="evidence" value="ECO:0007669"/>
    <property type="project" value="InterPro"/>
</dbReference>
<evidence type="ECO:0000313" key="3">
    <source>
        <dbReference type="Proteomes" id="UP001515500"/>
    </source>
</evidence>
<dbReference type="RefSeq" id="XP_039114312.1">
    <property type="nucleotide sequence ID" value="XM_039258378.1"/>
</dbReference>
<dbReference type="SUPFAM" id="SSF47473">
    <property type="entry name" value="EF-hand"/>
    <property type="match status" value="1"/>
</dbReference>
<evidence type="ECO:0000256" key="1">
    <source>
        <dbReference type="ARBA" id="ARBA00022837"/>
    </source>
</evidence>
<gene>
    <name evidence="4 5" type="primary">LOC120249748</name>
</gene>
<dbReference type="AlphaFoldDB" id="A0AB40AHC0"/>
<feature type="domain" description="EF-hand" evidence="2">
    <location>
        <begin position="120"/>
        <end position="155"/>
    </location>
</feature>
<protein>
    <submittedName>
        <fullName evidence="4 5">Uncharacterized protein LOC120249748 isoform X1</fullName>
    </submittedName>
</protein>
<dbReference type="InterPro" id="IPR018247">
    <property type="entry name" value="EF_Hand_1_Ca_BS"/>
</dbReference>
<dbReference type="Gene3D" id="1.10.238.10">
    <property type="entry name" value="EF-hand"/>
    <property type="match status" value="1"/>
</dbReference>
<dbReference type="PANTHER" id="PTHR34574">
    <property type="entry name" value="CALCIUM-BINDING EF-HAND FAMILY PROTEIN-RELATED"/>
    <property type="match status" value="1"/>
</dbReference>
<dbReference type="PROSITE" id="PS00018">
    <property type="entry name" value="EF_HAND_1"/>
    <property type="match status" value="1"/>
</dbReference>
<dbReference type="PROSITE" id="PS50222">
    <property type="entry name" value="EF_HAND_2"/>
    <property type="match status" value="1"/>
</dbReference>
<dbReference type="InterPro" id="IPR002048">
    <property type="entry name" value="EF_hand_dom"/>
</dbReference>
<evidence type="ECO:0000313" key="4">
    <source>
        <dbReference type="RefSeq" id="XP_039114312.1"/>
    </source>
</evidence>
<dbReference type="GeneID" id="120249748"/>
<evidence type="ECO:0000313" key="5">
    <source>
        <dbReference type="RefSeq" id="XP_039114313.1"/>
    </source>
</evidence>